<evidence type="ECO:0000313" key="2">
    <source>
        <dbReference type="Proteomes" id="UP000008177"/>
    </source>
</evidence>
<gene>
    <name evidence="1" type="ORF">BofuT4_P026960.1</name>
</gene>
<protein>
    <submittedName>
        <fullName evidence="1">Uncharacterized protein</fullName>
    </submittedName>
</protein>
<dbReference type="Proteomes" id="UP000008177">
    <property type="component" value="Unplaced contigs"/>
</dbReference>
<organism evidence="1 2">
    <name type="scientific">Botryotinia fuckeliana (strain T4)</name>
    <name type="common">Noble rot fungus</name>
    <name type="synonym">Botrytis cinerea</name>
    <dbReference type="NCBI Taxonomy" id="999810"/>
    <lineage>
        <taxon>Eukaryota</taxon>
        <taxon>Fungi</taxon>
        <taxon>Dikarya</taxon>
        <taxon>Ascomycota</taxon>
        <taxon>Pezizomycotina</taxon>
        <taxon>Leotiomycetes</taxon>
        <taxon>Helotiales</taxon>
        <taxon>Sclerotiniaceae</taxon>
        <taxon>Botrytis</taxon>
    </lineage>
</organism>
<evidence type="ECO:0000313" key="1">
    <source>
        <dbReference type="EMBL" id="CCD34312.1"/>
    </source>
</evidence>
<dbReference type="HOGENOM" id="CLU_1927271_0_0_1"/>
<proteinExistence type="predicted"/>
<name>G2YAS1_BOTF4</name>
<dbReference type="InParanoid" id="G2YAS1"/>
<accession>G2YAS1</accession>
<dbReference type="EMBL" id="FQ790307">
    <property type="protein sequence ID" value="CCD34312.1"/>
    <property type="molecule type" value="Genomic_DNA"/>
</dbReference>
<dbReference type="AlphaFoldDB" id="G2YAS1"/>
<sequence>MHSPITCALRSSALRAPFEELHYPRKLAYLRSHKSNPRKRCVISPFGLSFGQRSHLMVGSTRELERAEWYRTKLLPASLIKESHTRALTSRVKMLNRTLNNFTRSMASRWLSSRQHQARGFNKCCTFPAVR</sequence>
<reference evidence="2" key="1">
    <citation type="journal article" date="2011" name="PLoS Genet.">
        <title>Genomic analysis of the necrotrophic fungal pathogens Sclerotinia sclerotiorum and Botrytis cinerea.</title>
        <authorList>
            <person name="Amselem J."/>
            <person name="Cuomo C.A."/>
            <person name="van Kan J.A."/>
            <person name="Viaud M."/>
            <person name="Benito E.P."/>
            <person name="Couloux A."/>
            <person name="Coutinho P.M."/>
            <person name="de Vries R.P."/>
            <person name="Dyer P.S."/>
            <person name="Fillinger S."/>
            <person name="Fournier E."/>
            <person name="Gout L."/>
            <person name="Hahn M."/>
            <person name="Kohn L."/>
            <person name="Lapalu N."/>
            <person name="Plummer K.M."/>
            <person name="Pradier J.M."/>
            <person name="Quevillon E."/>
            <person name="Sharon A."/>
            <person name="Simon A."/>
            <person name="ten Have A."/>
            <person name="Tudzynski B."/>
            <person name="Tudzynski P."/>
            <person name="Wincker P."/>
            <person name="Andrew M."/>
            <person name="Anthouard V."/>
            <person name="Beever R.E."/>
            <person name="Beffa R."/>
            <person name="Benoit I."/>
            <person name="Bouzid O."/>
            <person name="Brault B."/>
            <person name="Chen Z."/>
            <person name="Choquer M."/>
            <person name="Collemare J."/>
            <person name="Cotton P."/>
            <person name="Danchin E.G."/>
            <person name="Da Silva C."/>
            <person name="Gautier A."/>
            <person name="Giraud C."/>
            <person name="Giraud T."/>
            <person name="Gonzalez C."/>
            <person name="Grossetete S."/>
            <person name="Guldener U."/>
            <person name="Henrissat B."/>
            <person name="Howlett B.J."/>
            <person name="Kodira C."/>
            <person name="Kretschmer M."/>
            <person name="Lappartient A."/>
            <person name="Leroch M."/>
            <person name="Levis C."/>
            <person name="Mauceli E."/>
            <person name="Neuveglise C."/>
            <person name="Oeser B."/>
            <person name="Pearson M."/>
            <person name="Poulain J."/>
            <person name="Poussereau N."/>
            <person name="Quesneville H."/>
            <person name="Rascle C."/>
            <person name="Schumacher J."/>
            <person name="Segurens B."/>
            <person name="Sexton A."/>
            <person name="Silva E."/>
            <person name="Sirven C."/>
            <person name="Soanes D.M."/>
            <person name="Talbot N.J."/>
            <person name="Templeton M."/>
            <person name="Yandava C."/>
            <person name="Yarden O."/>
            <person name="Zeng Q."/>
            <person name="Rollins J.A."/>
            <person name="Lebrun M.H."/>
            <person name="Dickman M."/>
        </authorList>
    </citation>
    <scope>NUCLEOTIDE SEQUENCE [LARGE SCALE GENOMIC DNA]</scope>
    <source>
        <strain evidence="2">T4</strain>
    </source>
</reference>